<organism evidence="1 2">
    <name type="scientific">Pseudocercospora fuligena</name>
    <dbReference type="NCBI Taxonomy" id="685502"/>
    <lineage>
        <taxon>Eukaryota</taxon>
        <taxon>Fungi</taxon>
        <taxon>Dikarya</taxon>
        <taxon>Ascomycota</taxon>
        <taxon>Pezizomycotina</taxon>
        <taxon>Dothideomycetes</taxon>
        <taxon>Dothideomycetidae</taxon>
        <taxon>Mycosphaerellales</taxon>
        <taxon>Mycosphaerellaceae</taxon>
        <taxon>Pseudocercospora</taxon>
    </lineage>
</organism>
<comment type="caution">
    <text evidence="1">The sequence shown here is derived from an EMBL/GenBank/DDBJ whole genome shotgun (WGS) entry which is preliminary data.</text>
</comment>
<name>A0A8H6RHE8_9PEZI</name>
<reference evidence="1" key="1">
    <citation type="submission" date="2020-04" db="EMBL/GenBank/DDBJ databases">
        <title>Draft genome resource of the tomato pathogen Pseudocercospora fuligena.</title>
        <authorList>
            <person name="Zaccaron A."/>
        </authorList>
    </citation>
    <scope>NUCLEOTIDE SEQUENCE</scope>
    <source>
        <strain evidence="1">PF001</strain>
    </source>
</reference>
<evidence type="ECO:0000313" key="1">
    <source>
        <dbReference type="EMBL" id="KAF7190597.1"/>
    </source>
</evidence>
<gene>
    <name evidence="1" type="ORF">HII31_07756</name>
</gene>
<evidence type="ECO:0000313" key="2">
    <source>
        <dbReference type="Proteomes" id="UP000660729"/>
    </source>
</evidence>
<dbReference type="EMBL" id="JABCIY010000168">
    <property type="protein sequence ID" value="KAF7190597.1"/>
    <property type="molecule type" value="Genomic_DNA"/>
</dbReference>
<proteinExistence type="predicted"/>
<sequence length="219" mass="23814">MCDELSTVQNAKVELRLTQRLARAARVIAPKISFHSHIAHEVKLNCVACESRLQKVGHSSTVDFDRVLCNSTLGLISFDRCQNTVAINNHIIAACTRIKMATSDRITGLREQIMANAANAFPHKISKNAGQYQICSNSRYESVDVVVAVYEGSQGCRSTKRACLVYGSVNPTYAAWGEISGSVESALESLLEELGKILVKTCGDLPDRGQSAGWSILAL</sequence>
<accession>A0A8H6RHE8</accession>
<dbReference type="AlphaFoldDB" id="A0A8H6RHE8"/>
<dbReference type="Proteomes" id="UP000660729">
    <property type="component" value="Unassembled WGS sequence"/>
</dbReference>
<dbReference type="OrthoDB" id="10413412at2759"/>
<keyword evidence="2" id="KW-1185">Reference proteome</keyword>
<protein>
    <submittedName>
        <fullName evidence="1">Uncharacterized protein</fullName>
    </submittedName>
</protein>